<organism evidence="2 3">
    <name type="scientific">Allomyces macrogynus (strain ATCC 38327)</name>
    <name type="common">Allomyces javanicus var. macrogynus</name>
    <dbReference type="NCBI Taxonomy" id="578462"/>
    <lineage>
        <taxon>Eukaryota</taxon>
        <taxon>Fungi</taxon>
        <taxon>Fungi incertae sedis</taxon>
        <taxon>Blastocladiomycota</taxon>
        <taxon>Blastocladiomycetes</taxon>
        <taxon>Blastocladiales</taxon>
        <taxon>Blastocladiaceae</taxon>
        <taxon>Allomyces</taxon>
    </lineage>
</organism>
<evidence type="ECO:0000256" key="1">
    <source>
        <dbReference type="SAM" id="MobiDB-lite"/>
    </source>
</evidence>
<gene>
    <name evidence="2" type="ORF">AMAG_11083</name>
</gene>
<reference evidence="2 3" key="1">
    <citation type="submission" date="2009-11" db="EMBL/GenBank/DDBJ databases">
        <title>Annotation of Allomyces macrogynus ATCC 38327.</title>
        <authorList>
            <consortium name="The Broad Institute Genome Sequencing Platform"/>
            <person name="Russ C."/>
            <person name="Cuomo C."/>
            <person name="Burger G."/>
            <person name="Gray M.W."/>
            <person name="Holland P.W.H."/>
            <person name="King N."/>
            <person name="Lang F.B.F."/>
            <person name="Roger A.J."/>
            <person name="Ruiz-Trillo I."/>
            <person name="Young S.K."/>
            <person name="Zeng Q."/>
            <person name="Gargeya S."/>
            <person name="Fitzgerald M."/>
            <person name="Haas B."/>
            <person name="Abouelleil A."/>
            <person name="Alvarado L."/>
            <person name="Arachchi H.M."/>
            <person name="Berlin A."/>
            <person name="Chapman S.B."/>
            <person name="Gearin G."/>
            <person name="Goldberg J."/>
            <person name="Griggs A."/>
            <person name="Gujja S."/>
            <person name="Hansen M."/>
            <person name="Heiman D."/>
            <person name="Howarth C."/>
            <person name="Larimer J."/>
            <person name="Lui A."/>
            <person name="MacDonald P.J.P."/>
            <person name="McCowen C."/>
            <person name="Montmayeur A."/>
            <person name="Murphy C."/>
            <person name="Neiman D."/>
            <person name="Pearson M."/>
            <person name="Priest M."/>
            <person name="Roberts A."/>
            <person name="Saif S."/>
            <person name="Shea T."/>
            <person name="Sisk P."/>
            <person name="Stolte C."/>
            <person name="Sykes S."/>
            <person name="Wortman J."/>
            <person name="Nusbaum C."/>
            <person name="Birren B."/>
        </authorList>
    </citation>
    <scope>NUCLEOTIDE SEQUENCE [LARGE SCALE GENOMIC DNA]</scope>
    <source>
        <strain evidence="2 3">ATCC 38327</strain>
    </source>
</reference>
<feature type="compositionally biased region" description="Pro residues" evidence="1">
    <location>
        <begin position="17"/>
        <end position="26"/>
    </location>
</feature>
<proteinExistence type="predicted"/>
<evidence type="ECO:0000313" key="2">
    <source>
        <dbReference type="EMBL" id="KNE65460.1"/>
    </source>
</evidence>
<reference evidence="3" key="2">
    <citation type="submission" date="2009-11" db="EMBL/GenBank/DDBJ databases">
        <title>The Genome Sequence of Allomyces macrogynus strain ATCC 38327.</title>
        <authorList>
            <consortium name="The Broad Institute Genome Sequencing Platform"/>
            <person name="Russ C."/>
            <person name="Cuomo C."/>
            <person name="Shea T."/>
            <person name="Young S.K."/>
            <person name="Zeng Q."/>
            <person name="Koehrsen M."/>
            <person name="Haas B."/>
            <person name="Borodovsky M."/>
            <person name="Guigo R."/>
            <person name="Alvarado L."/>
            <person name="Berlin A."/>
            <person name="Borenstein D."/>
            <person name="Chen Z."/>
            <person name="Engels R."/>
            <person name="Freedman E."/>
            <person name="Gellesch M."/>
            <person name="Goldberg J."/>
            <person name="Griggs A."/>
            <person name="Gujja S."/>
            <person name="Heiman D."/>
            <person name="Hepburn T."/>
            <person name="Howarth C."/>
            <person name="Jen D."/>
            <person name="Larson L."/>
            <person name="Lewis B."/>
            <person name="Mehta T."/>
            <person name="Park D."/>
            <person name="Pearson M."/>
            <person name="Roberts A."/>
            <person name="Saif S."/>
            <person name="Shenoy N."/>
            <person name="Sisk P."/>
            <person name="Stolte C."/>
            <person name="Sykes S."/>
            <person name="Walk T."/>
            <person name="White J."/>
            <person name="Yandava C."/>
            <person name="Burger G."/>
            <person name="Gray M.W."/>
            <person name="Holland P.W.H."/>
            <person name="King N."/>
            <person name="Lang F.B.F."/>
            <person name="Roger A.J."/>
            <person name="Ruiz-Trillo I."/>
            <person name="Lander E."/>
            <person name="Nusbaum C."/>
        </authorList>
    </citation>
    <scope>NUCLEOTIDE SEQUENCE [LARGE SCALE GENOMIC DNA]</scope>
    <source>
        <strain evidence="3">ATCC 38327</strain>
    </source>
</reference>
<sequence>MSPPLSPLPADTAATPALPPSPPLPPPLSRNDSLAFRAVILALPHLLASDASLRTIHAVLATLTPWESSQVVYQKNHTWLDQNIWAIERLCAVQVRRVTERMNLEHIQRLARRIGQPHRTEWRSELTHQRYNESVEERRLVWQERELRCEIARDLNQVQREVQQVENEYVQAVEKVKMPEKERDKLSAALELQLQPQGLQQQLQQQ</sequence>
<evidence type="ECO:0000313" key="3">
    <source>
        <dbReference type="Proteomes" id="UP000054350"/>
    </source>
</evidence>
<dbReference type="VEuPathDB" id="FungiDB:AMAG_11083"/>
<feature type="region of interest" description="Disordered" evidence="1">
    <location>
        <begin position="1"/>
        <end position="26"/>
    </location>
</feature>
<dbReference type="AlphaFoldDB" id="A0A0L0SSX4"/>
<accession>A0A0L0SSX4</accession>
<keyword evidence="3" id="KW-1185">Reference proteome</keyword>
<dbReference type="EMBL" id="GG745347">
    <property type="protein sequence ID" value="KNE65460.1"/>
    <property type="molecule type" value="Genomic_DNA"/>
</dbReference>
<name>A0A0L0SSX4_ALLM3</name>
<dbReference type="Proteomes" id="UP000054350">
    <property type="component" value="Unassembled WGS sequence"/>
</dbReference>
<protein>
    <submittedName>
        <fullName evidence="2">Uncharacterized protein</fullName>
    </submittedName>
</protein>